<dbReference type="SMART" id="SM00516">
    <property type="entry name" value="SEC14"/>
    <property type="match status" value="1"/>
</dbReference>
<dbReference type="SUPFAM" id="SSF46938">
    <property type="entry name" value="CRAL/TRIO N-terminal domain"/>
    <property type="match status" value="1"/>
</dbReference>
<dbReference type="PANTHER" id="PTHR45824:SF29">
    <property type="entry name" value="GH16843P"/>
    <property type="match status" value="1"/>
</dbReference>
<dbReference type="SMART" id="SM01100">
    <property type="entry name" value="CRAL_TRIO_N"/>
    <property type="match status" value="1"/>
</dbReference>
<dbReference type="PROSITE" id="PS50191">
    <property type="entry name" value="CRAL_TRIO"/>
    <property type="match status" value="1"/>
</dbReference>
<dbReference type="InterPro" id="IPR052578">
    <property type="entry name" value="PI_Transfer_CRAL-TRIO"/>
</dbReference>
<evidence type="ECO:0000313" key="4">
    <source>
        <dbReference type="Proteomes" id="UP000886523"/>
    </source>
</evidence>
<dbReference type="SUPFAM" id="SSF52087">
    <property type="entry name" value="CRAL/TRIO domain"/>
    <property type="match status" value="1"/>
</dbReference>
<accession>A0A9P6DRF7</accession>
<feature type="region of interest" description="Disordered" evidence="1">
    <location>
        <begin position="289"/>
        <end position="334"/>
    </location>
</feature>
<feature type="compositionally biased region" description="Basic and acidic residues" evidence="1">
    <location>
        <begin position="289"/>
        <end position="298"/>
    </location>
</feature>
<evidence type="ECO:0000256" key="1">
    <source>
        <dbReference type="SAM" id="MobiDB-lite"/>
    </source>
</evidence>
<comment type="caution">
    <text evidence="3">The sequence shown here is derived from an EMBL/GenBank/DDBJ whole genome shotgun (WGS) entry which is preliminary data.</text>
</comment>
<organism evidence="3 4">
    <name type="scientific">Hydnum rufescens UP504</name>
    <dbReference type="NCBI Taxonomy" id="1448309"/>
    <lineage>
        <taxon>Eukaryota</taxon>
        <taxon>Fungi</taxon>
        <taxon>Dikarya</taxon>
        <taxon>Basidiomycota</taxon>
        <taxon>Agaricomycotina</taxon>
        <taxon>Agaricomycetes</taxon>
        <taxon>Cantharellales</taxon>
        <taxon>Hydnaceae</taxon>
        <taxon>Hydnum</taxon>
    </lineage>
</organism>
<gene>
    <name evidence="3" type="ORF">BS47DRAFT_1299485</name>
</gene>
<keyword evidence="4" id="KW-1185">Reference proteome</keyword>
<dbReference type="InterPro" id="IPR036273">
    <property type="entry name" value="CRAL/TRIO_N_dom_sf"/>
</dbReference>
<name>A0A9P6DRF7_9AGAM</name>
<dbReference type="InterPro" id="IPR011074">
    <property type="entry name" value="CRAL/TRIO_N_dom"/>
</dbReference>
<dbReference type="EMBL" id="MU129006">
    <property type="protein sequence ID" value="KAF9511057.1"/>
    <property type="molecule type" value="Genomic_DNA"/>
</dbReference>
<proteinExistence type="predicted"/>
<dbReference type="PANTHER" id="PTHR45824">
    <property type="entry name" value="GH16843P"/>
    <property type="match status" value="1"/>
</dbReference>
<protein>
    <recommendedName>
        <fullName evidence="2">CRAL-TRIO domain-containing protein</fullName>
    </recommendedName>
</protein>
<dbReference type="CDD" id="cd00170">
    <property type="entry name" value="SEC14"/>
    <property type="match status" value="1"/>
</dbReference>
<dbReference type="Gene3D" id="3.40.525.10">
    <property type="entry name" value="CRAL-TRIO lipid binding domain"/>
    <property type="match status" value="1"/>
</dbReference>
<feature type="domain" description="CRAL-TRIO" evidence="2">
    <location>
        <begin position="116"/>
        <end position="268"/>
    </location>
</feature>
<dbReference type="Pfam" id="PF03765">
    <property type="entry name" value="CRAL_TRIO_N"/>
    <property type="match status" value="1"/>
</dbReference>
<dbReference type="InterPro" id="IPR001251">
    <property type="entry name" value="CRAL-TRIO_dom"/>
</dbReference>
<dbReference type="AlphaFoldDB" id="A0A9P6DRF7"/>
<feature type="compositionally biased region" description="Polar residues" evidence="1">
    <location>
        <begin position="324"/>
        <end position="334"/>
    </location>
</feature>
<dbReference type="InterPro" id="IPR036865">
    <property type="entry name" value="CRAL-TRIO_dom_sf"/>
</dbReference>
<dbReference type="Pfam" id="PF00650">
    <property type="entry name" value="CRAL_TRIO"/>
    <property type="match status" value="1"/>
</dbReference>
<dbReference type="OrthoDB" id="75724at2759"/>
<dbReference type="Proteomes" id="UP000886523">
    <property type="component" value="Unassembled WGS sequence"/>
</dbReference>
<evidence type="ECO:0000259" key="2">
    <source>
        <dbReference type="PROSITE" id="PS50191"/>
    </source>
</evidence>
<reference evidence="3" key="1">
    <citation type="journal article" date="2020" name="Nat. Commun.">
        <title>Large-scale genome sequencing of mycorrhizal fungi provides insights into the early evolution of symbiotic traits.</title>
        <authorList>
            <person name="Miyauchi S."/>
            <person name="Kiss E."/>
            <person name="Kuo A."/>
            <person name="Drula E."/>
            <person name="Kohler A."/>
            <person name="Sanchez-Garcia M."/>
            <person name="Morin E."/>
            <person name="Andreopoulos B."/>
            <person name="Barry K.W."/>
            <person name="Bonito G."/>
            <person name="Buee M."/>
            <person name="Carver A."/>
            <person name="Chen C."/>
            <person name="Cichocki N."/>
            <person name="Clum A."/>
            <person name="Culley D."/>
            <person name="Crous P.W."/>
            <person name="Fauchery L."/>
            <person name="Girlanda M."/>
            <person name="Hayes R.D."/>
            <person name="Keri Z."/>
            <person name="LaButti K."/>
            <person name="Lipzen A."/>
            <person name="Lombard V."/>
            <person name="Magnuson J."/>
            <person name="Maillard F."/>
            <person name="Murat C."/>
            <person name="Nolan M."/>
            <person name="Ohm R.A."/>
            <person name="Pangilinan J."/>
            <person name="Pereira M.F."/>
            <person name="Perotto S."/>
            <person name="Peter M."/>
            <person name="Pfister S."/>
            <person name="Riley R."/>
            <person name="Sitrit Y."/>
            <person name="Stielow J.B."/>
            <person name="Szollosi G."/>
            <person name="Zifcakova L."/>
            <person name="Stursova M."/>
            <person name="Spatafora J.W."/>
            <person name="Tedersoo L."/>
            <person name="Vaario L.M."/>
            <person name="Yamada A."/>
            <person name="Yan M."/>
            <person name="Wang P."/>
            <person name="Xu J."/>
            <person name="Bruns T."/>
            <person name="Baldrian P."/>
            <person name="Vilgalys R."/>
            <person name="Dunand C."/>
            <person name="Henrissat B."/>
            <person name="Grigoriev I.V."/>
            <person name="Hibbett D."/>
            <person name="Nagy L.G."/>
            <person name="Martin F.M."/>
        </authorList>
    </citation>
    <scope>NUCLEOTIDE SEQUENCE</scope>
    <source>
        <strain evidence="3">UP504</strain>
    </source>
</reference>
<dbReference type="GO" id="GO:0008526">
    <property type="term" value="F:phosphatidylinositol transfer activity"/>
    <property type="evidence" value="ECO:0007669"/>
    <property type="project" value="TreeGrafter"/>
</dbReference>
<sequence>MAKRVLTTNKILTEPIQTAKPRIWTYTTEQEVKITELREYANTLVLPESDPYYPNEKKWLAAPGCIQRYLRASKWNVEEAKRRIHNTLLWAMLPPVSNASLCQRRDYKPDLIPPDEVQVEAETGKIVLSGFDLEGRPVLYFRPGRENTKESPRQIRHLVFHIERAIDLMPPDQDSMACLVDYNSTTLSTTPSISNARKFLTIVQQHYVERLGRAIVVNLPWILNFFMKAIQPFMDPVTRDKRFNPNLLELFPAEQLDAQLGGEYHYEFEHEAYWKQLCARTGVRGDGARFDPVPEKTEPQAMPQLPINPAVMGPDRKEEGVSTGDDNVTASPAE</sequence>
<evidence type="ECO:0000313" key="3">
    <source>
        <dbReference type="EMBL" id="KAF9511057.1"/>
    </source>
</evidence>